<accession>A0A2P8VNR1</accession>
<evidence type="ECO:0000313" key="3">
    <source>
        <dbReference type="Proteomes" id="UP000240212"/>
    </source>
</evidence>
<proteinExistence type="predicted"/>
<dbReference type="AlphaFoldDB" id="A0A2P8VNR1"/>
<dbReference type="Proteomes" id="UP000240212">
    <property type="component" value="Unassembled WGS sequence"/>
</dbReference>
<protein>
    <submittedName>
        <fullName evidence="2">Uncharacterized protein</fullName>
    </submittedName>
</protein>
<reference evidence="2 3" key="1">
    <citation type="submission" date="2018-03" db="EMBL/GenBank/DDBJ databases">
        <title>Draft genome sequence of the first documented clinical Siccibacter turicensis isolate in Austria.</title>
        <authorList>
            <person name="Lepuschitz S."/>
            <person name="Pekard-Amenitsch S."/>
            <person name="Haunold R."/>
            <person name="Schill S."/>
            <person name="Mach R."/>
            <person name="Allerberger F."/>
            <person name="Ruppitsch W."/>
            <person name="Forsythe S.J."/>
        </authorList>
    </citation>
    <scope>NUCLEOTIDE SEQUENCE [LARGE SCALE GENOMIC DNA]</scope>
    <source>
        <strain evidence="2 3">6100069499-17</strain>
    </source>
</reference>
<keyword evidence="1" id="KW-0175">Coiled coil</keyword>
<dbReference type="EMBL" id="PYEP01000001">
    <property type="protein sequence ID" value="PSN09204.1"/>
    <property type="molecule type" value="Genomic_DNA"/>
</dbReference>
<name>A0A2P8VNR1_9ENTR</name>
<evidence type="ECO:0000256" key="1">
    <source>
        <dbReference type="SAM" id="Coils"/>
    </source>
</evidence>
<organism evidence="2 3">
    <name type="scientific">Siccibacter turicensis</name>
    <dbReference type="NCBI Taxonomy" id="357233"/>
    <lineage>
        <taxon>Bacteria</taxon>
        <taxon>Pseudomonadati</taxon>
        <taxon>Pseudomonadota</taxon>
        <taxon>Gammaproteobacteria</taxon>
        <taxon>Enterobacterales</taxon>
        <taxon>Enterobacteriaceae</taxon>
        <taxon>Siccibacter</taxon>
    </lineage>
</organism>
<feature type="coiled-coil region" evidence="1">
    <location>
        <begin position="197"/>
        <end position="238"/>
    </location>
</feature>
<sequence length="313" mass="36500">MSEQHTLPLDFSIPSFPIRDLNQIASRARWILTLNKRTNSQISHVQKLIMDLIDIYWQEEREKEIQKMEAEAKERLAEHHWGEEGDEEPDLYPFALRHNRYGEFLEYVGDENEVDLQDLDDVEVLDEIIDWFADNESSEGFINAEPAEYFSAMTLWLIADAVCPNPFLDKNPDSTITLRDMSYIVQSAVMVMKSICYANQAEAVRVHQQKLEASEEKCTALEHQLILADNDLSALKNEKKVSSKKATDAKHARNRKASQLVCEDWLKNRANFKSAMKAAEHYQLWLEEQGYHNSLITVRNWILLHAKRHQIKW</sequence>
<keyword evidence="3" id="KW-1185">Reference proteome</keyword>
<gene>
    <name evidence="2" type="ORF">C7G83_00135</name>
</gene>
<comment type="caution">
    <text evidence="2">The sequence shown here is derived from an EMBL/GenBank/DDBJ whole genome shotgun (WGS) entry which is preliminary data.</text>
</comment>
<dbReference type="RefSeq" id="WP_106875796.1">
    <property type="nucleotide sequence ID" value="NZ_PYEP01000001.1"/>
</dbReference>
<evidence type="ECO:0000313" key="2">
    <source>
        <dbReference type="EMBL" id="PSN09204.1"/>
    </source>
</evidence>
<dbReference type="OrthoDB" id="7060756at2"/>